<dbReference type="AlphaFoldDB" id="A0A0E4FXF2"/>
<reference evidence="1 2" key="1">
    <citation type="submission" date="2014-11" db="EMBL/GenBank/DDBJ databases">
        <title>Symbiosis island explosion on the genome of extra-slow-growing strains of soybean bradyrhizobia with massive insertion sequences.</title>
        <authorList>
            <person name="Iida T."/>
            <person name="Minamisawa K."/>
        </authorList>
    </citation>
    <scope>NUCLEOTIDE SEQUENCE [LARGE SCALE GENOMIC DNA]</scope>
    <source>
        <strain evidence="1 2">NK6</strain>
    </source>
</reference>
<dbReference type="Pfam" id="PF20242">
    <property type="entry name" value="Emfourin"/>
    <property type="match status" value="1"/>
</dbReference>
<organism evidence="1 2">
    <name type="scientific">Bradyrhizobium diazoefficiens</name>
    <dbReference type="NCBI Taxonomy" id="1355477"/>
    <lineage>
        <taxon>Bacteria</taxon>
        <taxon>Pseudomonadati</taxon>
        <taxon>Pseudomonadota</taxon>
        <taxon>Alphaproteobacteria</taxon>
        <taxon>Hyphomicrobiales</taxon>
        <taxon>Nitrobacteraceae</taxon>
        <taxon>Bradyrhizobium</taxon>
    </lineage>
</organism>
<dbReference type="Proteomes" id="UP000063308">
    <property type="component" value="Chromosome"/>
</dbReference>
<protein>
    <submittedName>
        <fullName evidence="1">Uncharacterized protein</fullName>
    </submittedName>
</protein>
<sequence length="91" mass="9725">MDRLKIERVGGFAGFGGPHLKSRGEVALSDLSAADQKTVEQLFADPKKVAPAHPGQADAFSYRITRGAQTIEVPEHAVPSAIKNSVKDVLE</sequence>
<accession>A0A0E4FXF2</accession>
<dbReference type="InterPro" id="IPR049457">
    <property type="entry name" value="Emfourin"/>
</dbReference>
<dbReference type="RefSeq" id="WP_060909434.1">
    <property type="nucleotide sequence ID" value="NZ_CP126038.1"/>
</dbReference>
<gene>
    <name evidence="1" type="ORF">NK6_3379</name>
</gene>
<evidence type="ECO:0000313" key="1">
    <source>
        <dbReference type="EMBL" id="BAR56556.1"/>
    </source>
</evidence>
<evidence type="ECO:0000313" key="2">
    <source>
        <dbReference type="Proteomes" id="UP000063308"/>
    </source>
</evidence>
<proteinExistence type="predicted"/>
<dbReference type="EMBL" id="AP014685">
    <property type="protein sequence ID" value="BAR56556.1"/>
    <property type="molecule type" value="Genomic_DNA"/>
</dbReference>
<name>A0A0E4FXF2_9BRAD</name>